<reference evidence="1" key="1">
    <citation type="submission" date="2022-04" db="EMBL/GenBank/DDBJ databases">
        <title>Genome of the entomopathogenic fungus Entomophthora muscae.</title>
        <authorList>
            <person name="Elya C."/>
            <person name="Lovett B.R."/>
            <person name="Lee E."/>
            <person name="Macias A.M."/>
            <person name="Hajek A.E."/>
            <person name="De Bivort B.L."/>
            <person name="Kasson M.T."/>
            <person name="De Fine Licht H.H."/>
            <person name="Stajich J.E."/>
        </authorList>
    </citation>
    <scope>NUCLEOTIDE SEQUENCE</scope>
    <source>
        <strain evidence="1">Berkeley</strain>
    </source>
</reference>
<proteinExistence type="predicted"/>
<evidence type="ECO:0000313" key="2">
    <source>
        <dbReference type="Proteomes" id="UP001165960"/>
    </source>
</evidence>
<sequence>MAGMTDEDCKAFMQMPCSSWVRFLNKLLPVSSRQLRAPDCNTTVAGSERGTDTHIKEEEEVDSIFAETEVPLIQLPCIGFKDLQDFSNNIILETASSPLATPSALLCSCFNSKELPSAYPVIINQFGVSHHKEMLYVYVQALFAKDNAVMPIRLGACYHGSYNVEQLIGEVNLCLNAMAKDTSGFSLQHVYTITQHNQYVCEVACIWALEQSADPELTCTLGLDLQANAPCLFSLALHLFVQALKDNNCQLYLPLVSGSQS</sequence>
<protein>
    <submittedName>
        <fullName evidence="1">Uncharacterized protein</fullName>
    </submittedName>
</protein>
<organism evidence="1 2">
    <name type="scientific">Entomophthora muscae</name>
    <dbReference type="NCBI Taxonomy" id="34485"/>
    <lineage>
        <taxon>Eukaryota</taxon>
        <taxon>Fungi</taxon>
        <taxon>Fungi incertae sedis</taxon>
        <taxon>Zoopagomycota</taxon>
        <taxon>Entomophthoromycotina</taxon>
        <taxon>Entomophthoromycetes</taxon>
        <taxon>Entomophthorales</taxon>
        <taxon>Entomophthoraceae</taxon>
        <taxon>Entomophthora</taxon>
    </lineage>
</organism>
<name>A0ACC2SXN3_9FUNG</name>
<evidence type="ECO:0000313" key="1">
    <source>
        <dbReference type="EMBL" id="KAJ9067033.1"/>
    </source>
</evidence>
<gene>
    <name evidence="1" type="ORF">DSO57_1003736</name>
</gene>
<accession>A0ACC2SXN3</accession>
<dbReference type="EMBL" id="QTSX02004269">
    <property type="protein sequence ID" value="KAJ9067033.1"/>
    <property type="molecule type" value="Genomic_DNA"/>
</dbReference>
<keyword evidence="2" id="KW-1185">Reference proteome</keyword>
<comment type="caution">
    <text evidence="1">The sequence shown here is derived from an EMBL/GenBank/DDBJ whole genome shotgun (WGS) entry which is preliminary data.</text>
</comment>
<dbReference type="Proteomes" id="UP001165960">
    <property type="component" value="Unassembled WGS sequence"/>
</dbReference>